<comment type="caution">
    <text evidence="2">The sequence shown here is derived from an EMBL/GenBank/DDBJ whole genome shotgun (WGS) entry which is preliminary data.</text>
</comment>
<evidence type="ECO:0000256" key="1">
    <source>
        <dbReference type="SAM" id="MobiDB-lite"/>
    </source>
</evidence>
<dbReference type="EMBL" id="JADBGQ010000039">
    <property type="protein sequence ID" value="KAG5374199.1"/>
    <property type="molecule type" value="Genomic_DNA"/>
</dbReference>
<feature type="compositionally biased region" description="Basic and acidic residues" evidence="1">
    <location>
        <begin position="39"/>
        <end position="52"/>
    </location>
</feature>
<reference evidence="2 3" key="1">
    <citation type="submission" date="2021-03" db="EMBL/GenBank/DDBJ databases">
        <authorList>
            <person name="King G.J."/>
            <person name="Bancroft I."/>
            <person name="Baten A."/>
            <person name="Bloomfield J."/>
            <person name="Borpatragohain P."/>
            <person name="He Z."/>
            <person name="Irish N."/>
            <person name="Irwin J."/>
            <person name="Liu K."/>
            <person name="Mauleon R.P."/>
            <person name="Moore J."/>
            <person name="Morris R."/>
            <person name="Ostergaard L."/>
            <person name="Wang B."/>
            <person name="Wells R."/>
        </authorList>
    </citation>
    <scope>NUCLEOTIDE SEQUENCE [LARGE SCALE GENOMIC DNA]</scope>
    <source>
        <strain evidence="2">R-o-18</strain>
        <tissue evidence="2">Leaf</tissue>
    </source>
</reference>
<keyword evidence="3" id="KW-1185">Reference proteome</keyword>
<name>A0ABQ7KI79_BRACM</name>
<feature type="compositionally biased region" description="Acidic residues" evidence="1">
    <location>
        <begin position="77"/>
        <end position="94"/>
    </location>
</feature>
<feature type="compositionally biased region" description="Basic and acidic residues" evidence="1">
    <location>
        <begin position="66"/>
        <end position="76"/>
    </location>
</feature>
<feature type="region of interest" description="Disordered" evidence="1">
    <location>
        <begin position="39"/>
        <end position="126"/>
    </location>
</feature>
<accession>A0ABQ7KI79</accession>
<sequence>MDALIKMLKENGNTYGYSFGASMIAKTIETSHCVADIARMDRDPNVGRRNQHESSPAPVEANQSPHLDREGGRDSETQEDGQDGTGLSEEEEESVSGSHNQGDQSQGEGEAQAEAPEPSALNDEKC</sequence>
<organism evidence="2 3">
    <name type="scientific">Brassica rapa subsp. trilocularis</name>
    <dbReference type="NCBI Taxonomy" id="1813537"/>
    <lineage>
        <taxon>Eukaryota</taxon>
        <taxon>Viridiplantae</taxon>
        <taxon>Streptophyta</taxon>
        <taxon>Embryophyta</taxon>
        <taxon>Tracheophyta</taxon>
        <taxon>Spermatophyta</taxon>
        <taxon>Magnoliopsida</taxon>
        <taxon>eudicotyledons</taxon>
        <taxon>Gunneridae</taxon>
        <taxon>Pentapetalae</taxon>
        <taxon>rosids</taxon>
        <taxon>malvids</taxon>
        <taxon>Brassicales</taxon>
        <taxon>Brassicaceae</taxon>
        <taxon>Brassiceae</taxon>
        <taxon>Brassica</taxon>
    </lineage>
</organism>
<gene>
    <name evidence="2" type="primary">SC163g500150.1_BraROA</name>
    <name evidence="2" type="ORF">IGI04_042487</name>
</gene>
<evidence type="ECO:0000313" key="3">
    <source>
        <dbReference type="Proteomes" id="UP000823674"/>
    </source>
</evidence>
<feature type="compositionally biased region" description="Low complexity" evidence="1">
    <location>
        <begin position="105"/>
        <end position="120"/>
    </location>
</feature>
<dbReference type="Proteomes" id="UP000823674">
    <property type="component" value="Unassembled WGS sequence"/>
</dbReference>
<protein>
    <submittedName>
        <fullName evidence="2">Uncharacterized protein</fullName>
    </submittedName>
</protein>
<evidence type="ECO:0000313" key="2">
    <source>
        <dbReference type="EMBL" id="KAG5374199.1"/>
    </source>
</evidence>
<proteinExistence type="predicted"/>